<feature type="binding site" evidence="5">
    <location>
        <begin position="229"/>
        <end position="236"/>
    </location>
    <ligand>
        <name>ATP</name>
        <dbReference type="ChEBI" id="CHEBI:30616"/>
    </ligand>
</feature>
<keyword evidence="5 6" id="KW-0505">Motor protein</keyword>
<dbReference type="GO" id="GO:0005874">
    <property type="term" value="C:microtubule"/>
    <property type="evidence" value="ECO:0007669"/>
    <property type="project" value="UniProtKB-KW"/>
</dbReference>
<dbReference type="InterPro" id="IPR019821">
    <property type="entry name" value="Kinesin_motor_CS"/>
</dbReference>
<reference evidence="8" key="2">
    <citation type="submission" date="2025-09" db="UniProtKB">
        <authorList>
            <consortium name="Ensembl"/>
        </authorList>
    </citation>
    <scope>IDENTIFICATION</scope>
</reference>
<organism evidence="8 9">
    <name type="scientific">Sinocyclocheilus anshuiensis</name>
    <dbReference type="NCBI Taxonomy" id="1608454"/>
    <lineage>
        <taxon>Eukaryota</taxon>
        <taxon>Metazoa</taxon>
        <taxon>Chordata</taxon>
        <taxon>Craniata</taxon>
        <taxon>Vertebrata</taxon>
        <taxon>Euteleostomi</taxon>
        <taxon>Actinopterygii</taxon>
        <taxon>Neopterygii</taxon>
        <taxon>Teleostei</taxon>
        <taxon>Ostariophysi</taxon>
        <taxon>Cypriniformes</taxon>
        <taxon>Cyprinidae</taxon>
        <taxon>Cyprininae</taxon>
        <taxon>Sinocyclocheilus</taxon>
    </lineage>
</organism>
<dbReference type="SMART" id="SM00129">
    <property type="entry name" value="KISc"/>
    <property type="match status" value="1"/>
</dbReference>
<dbReference type="InterPro" id="IPR001752">
    <property type="entry name" value="Kinesin_motor_dom"/>
</dbReference>
<comment type="similarity">
    <text evidence="5 6">Belongs to the TRAFAC class myosin-kinesin ATPase superfamily. Kinesin family.</text>
</comment>
<keyword evidence="4" id="KW-0963">Cytoplasm</keyword>
<feature type="domain" description="Kinesin motor" evidence="7">
    <location>
        <begin position="146"/>
        <end position="443"/>
    </location>
</feature>
<dbReference type="PRINTS" id="PR00380">
    <property type="entry name" value="KINESINHEAVY"/>
</dbReference>
<dbReference type="Ensembl" id="ENSSANT00000024134.1">
    <property type="protein sequence ID" value="ENSSANP00000022647.1"/>
    <property type="gene ID" value="ENSSANG00000011699.1"/>
</dbReference>
<dbReference type="InterPro" id="IPR036961">
    <property type="entry name" value="Kinesin_motor_dom_sf"/>
</dbReference>
<dbReference type="GO" id="GO:0005524">
    <property type="term" value="F:ATP binding"/>
    <property type="evidence" value="ECO:0007669"/>
    <property type="project" value="UniProtKB-UniRule"/>
</dbReference>
<evidence type="ECO:0000256" key="5">
    <source>
        <dbReference type="PROSITE-ProRule" id="PRU00283"/>
    </source>
</evidence>
<dbReference type="GO" id="GO:0008017">
    <property type="term" value="F:microtubule binding"/>
    <property type="evidence" value="ECO:0007669"/>
    <property type="project" value="InterPro"/>
</dbReference>
<proteinExistence type="inferred from homology"/>
<dbReference type="PANTHER" id="PTHR47972:SF43">
    <property type="entry name" value="KINESIN-LIKE PROTEIN"/>
    <property type="match status" value="1"/>
</dbReference>
<dbReference type="GO" id="GO:0048731">
    <property type="term" value="P:system development"/>
    <property type="evidence" value="ECO:0007669"/>
    <property type="project" value="UniProtKB-ARBA"/>
</dbReference>
<reference evidence="8" key="1">
    <citation type="submission" date="2025-08" db="UniProtKB">
        <authorList>
            <consortium name="Ensembl"/>
        </authorList>
    </citation>
    <scope>IDENTIFICATION</scope>
</reference>
<dbReference type="PANTHER" id="PTHR47972">
    <property type="entry name" value="KINESIN-LIKE PROTEIN KLP-3"/>
    <property type="match status" value="1"/>
</dbReference>
<dbReference type="Gene3D" id="3.40.850.10">
    <property type="entry name" value="Kinesin motor domain"/>
    <property type="match status" value="2"/>
</dbReference>
<keyword evidence="3 5" id="KW-0067">ATP-binding</keyword>
<evidence type="ECO:0000256" key="2">
    <source>
        <dbReference type="ARBA" id="ARBA00022741"/>
    </source>
</evidence>
<dbReference type="PROSITE" id="PS00411">
    <property type="entry name" value="KINESIN_MOTOR_1"/>
    <property type="match status" value="1"/>
</dbReference>
<dbReference type="AlphaFoldDB" id="A0A671LRU1"/>
<evidence type="ECO:0000256" key="3">
    <source>
        <dbReference type="ARBA" id="ARBA00022840"/>
    </source>
</evidence>
<dbReference type="InterPro" id="IPR027640">
    <property type="entry name" value="Kinesin-like_fam"/>
</dbReference>
<dbReference type="GO" id="GO:0003777">
    <property type="term" value="F:microtubule motor activity"/>
    <property type="evidence" value="ECO:0007669"/>
    <property type="project" value="InterPro"/>
</dbReference>
<keyword evidence="4" id="KW-0206">Cytoskeleton</keyword>
<dbReference type="Proteomes" id="UP000472260">
    <property type="component" value="Unassembled WGS sequence"/>
</dbReference>
<dbReference type="GO" id="GO:0007018">
    <property type="term" value="P:microtubule-based movement"/>
    <property type="evidence" value="ECO:0007669"/>
    <property type="project" value="InterPro"/>
</dbReference>
<comment type="subcellular location">
    <subcellularLocation>
        <location evidence="1">Cytoplasm</location>
        <location evidence="1">Cytoskeleton</location>
    </subcellularLocation>
</comment>
<dbReference type="Pfam" id="PF00225">
    <property type="entry name" value="Kinesin"/>
    <property type="match status" value="2"/>
</dbReference>
<keyword evidence="2 5" id="KW-0547">Nucleotide-binding</keyword>
<evidence type="ECO:0000256" key="6">
    <source>
        <dbReference type="RuleBase" id="RU000394"/>
    </source>
</evidence>
<evidence type="ECO:0000259" key="7">
    <source>
        <dbReference type="PROSITE" id="PS50067"/>
    </source>
</evidence>
<evidence type="ECO:0000256" key="4">
    <source>
        <dbReference type="ARBA" id="ARBA00023212"/>
    </source>
</evidence>
<dbReference type="InterPro" id="IPR027417">
    <property type="entry name" value="P-loop_NTPase"/>
</dbReference>
<protein>
    <recommendedName>
        <fullName evidence="6">Kinesin-like protein</fullName>
    </recommendedName>
</protein>
<evidence type="ECO:0000313" key="9">
    <source>
        <dbReference type="Proteomes" id="UP000472260"/>
    </source>
</evidence>
<dbReference type="PROSITE" id="PS50067">
    <property type="entry name" value="KINESIN_MOTOR_2"/>
    <property type="match status" value="1"/>
</dbReference>
<evidence type="ECO:0000313" key="8">
    <source>
        <dbReference type="Ensembl" id="ENSSANP00000022647.1"/>
    </source>
</evidence>
<name>A0A671LRU1_9TELE</name>
<accession>A0A671LRU1</accession>
<keyword evidence="9" id="KW-1185">Reference proteome</keyword>
<sequence>MYAFYSLLVYIFYTVFKKEEEAALEGACGESPEVSFGRICSSALHLKLSTLKTRPDSLKMFHDQQFIWVVSSDTFSRPAVTFLVCFFFHQGVTDSEKRVLCLSAENDSLKHSLTVTQGLLQQLSVIPSQSSSVLIKVRLALNALGNIRVLCRVKPVLKEDQHEEGQAVVVTTDPNNESALTVLSKGKAKNFELDKVFHPQATQEEVFQEIEPLITSCIDGYHVCIFAYGQTGSGKTYSMEGTVENPGINQRALKHLFNEIEERKDMWTYTVSVSSVEIYNEVLRYCILPLYHAKIYGGCHLNHIKKVTRKNRITFGTQMNQHSSRSHALLTVTVLVMSSPSKSKLNLVDLAGSERVWKSGAEGERLKEAQNINRSLLALGDVIQALKAHQTHIPFRNSRLTYLLQDSLGKGNKTAMVVQVSSLESNVGETLCSLKFAQRVCKVELAKINAYHQPSQVNTRNGINSSLALFQSYSRATVLVTSVMPHKFQFLPAT</sequence>
<dbReference type="SUPFAM" id="SSF52540">
    <property type="entry name" value="P-loop containing nucleoside triphosphate hydrolases"/>
    <property type="match status" value="1"/>
</dbReference>
<evidence type="ECO:0000256" key="1">
    <source>
        <dbReference type="ARBA" id="ARBA00004245"/>
    </source>
</evidence>
<keyword evidence="6" id="KW-0493">Microtubule</keyword>